<organism evidence="2 3">
    <name type="scientific">Geoalkalibacter subterraneus</name>
    <dbReference type="NCBI Taxonomy" id="483547"/>
    <lineage>
        <taxon>Bacteria</taxon>
        <taxon>Pseudomonadati</taxon>
        <taxon>Thermodesulfobacteriota</taxon>
        <taxon>Desulfuromonadia</taxon>
        <taxon>Desulfuromonadales</taxon>
        <taxon>Geoalkalibacteraceae</taxon>
        <taxon>Geoalkalibacter</taxon>
    </lineage>
</organism>
<feature type="domain" description="4Fe-4S ferredoxin-type" evidence="1">
    <location>
        <begin position="153"/>
        <end position="186"/>
    </location>
</feature>
<keyword evidence="3" id="KW-1185">Reference proteome</keyword>
<dbReference type="KEGG" id="gsb:GSUB_09550"/>
<dbReference type="HOGENOM" id="CLU_081793_1_0_7"/>
<name>A0A0B5FRH5_9BACT</name>
<dbReference type="RefSeq" id="WP_040200491.1">
    <property type="nucleotide sequence ID" value="NZ_CP010311.1"/>
</dbReference>
<dbReference type="OrthoDB" id="9815745at2"/>
<protein>
    <recommendedName>
        <fullName evidence="1">4Fe-4S ferredoxin-type domain-containing protein</fullName>
    </recommendedName>
</protein>
<sequence length="242" mass="26315">MDESTAQLKTRARELGADLVGVADLDLLREIECEPSDLLEPFRYALSLGVKIPNAVFEQLPGRPTPLYAQTYLAANAFLDQLALRICSHIEQAGFNALPIPASQPLDMKEFRSHLSAKAVANAAGLGWQGKSLLIVTPEYGPRVRFVTVLTDMPLEADQPLENRCGSCTCCTDACVAGAIRNVSTDFHYASREEALDFQKCATKLVTEFATMENIGKPICGICIKVCPWGRKLKKPASSTPG</sequence>
<dbReference type="EMBL" id="CP010311">
    <property type="protein sequence ID" value="AJF06735.1"/>
    <property type="molecule type" value="Genomic_DNA"/>
</dbReference>
<evidence type="ECO:0000259" key="1">
    <source>
        <dbReference type="PROSITE" id="PS51379"/>
    </source>
</evidence>
<dbReference type="Pfam" id="PF13484">
    <property type="entry name" value="Fer4_16"/>
    <property type="match status" value="1"/>
</dbReference>
<proteinExistence type="predicted"/>
<gene>
    <name evidence="2" type="ORF">GSUB_09550</name>
</gene>
<evidence type="ECO:0000313" key="3">
    <source>
        <dbReference type="Proteomes" id="UP000035036"/>
    </source>
</evidence>
<dbReference type="AlphaFoldDB" id="A0A0B5FRH5"/>
<dbReference type="STRING" id="483547.GSUB_09550"/>
<accession>A0A0B5FRH5</accession>
<dbReference type="PANTHER" id="PTHR42827:SF1">
    <property type="entry name" value="IRON-SULFUR CLUSTER-BINDING PROTEIN"/>
    <property type="match status" value="1"/>
</dbReference>
<dbReference type="PROSITE" id="PS51379">
    <property type="entry name" value="4FE4S_FER_2"/>
    <property type="match status" value="1"/>
</dbReference>
<reference evidence="2 3" key="1">
    <citation type="journal article" date="2015" name="Genome Announc.">
        <title>Genomes of Geoalkalibacter ferrihydriticus Z-0531T and Geoalkalibacter subterraneus Red1T, Two Haloalkaliphilic Metal-Reducing Deltaproteobacteria.</title>
        <authorList>
            <person name="Badalamenti J.P."/>
            <person name="Krajmalnik-Brown R."/>
            <person name="Torres C.I."/>
            <person name="Bond D.R."/>
        </authorList>
    </citation>
    <scope>NUCLEOTIDE SEQUENCE [LARGE SCALE GENOMIC DNA]</scope>
    <source>
        <strain evidence="2 3">Red1</strain>
    </source>
</reference>
<dbReference type="SUPFAM" id="SSF46548">
    <property type="entry name" value="alpha-helical ferredoxin"/>
    <property type="match status" value="1"/>
</dbReference>
<dbReference type="InterPro" id="IPR017896">
    <property type="entry name" value="4Fe4S_Fe-S-bd"/>
</dbReference>
<dbReference type="PANTHER" id="PTHR42827">
    <property type="entry name" value="IRON-SULFUR CLUSTER-BINDING PROTEIN-RELATED"/>
    <property type="match status" value="1"/>
</dbReference>
<evidence type="ECO:0000313" key="2">
    <source>
        <dbReference type="EMBL" id="AJF06735.1"/>
    </source>
</evidence>
<dbReference type="Proteomes" id="UP000035036">
    <property type="component" value="Chromosome"/>
</dbReference>